<dbReference type="EMBL" id="LAZR01042220">
    <property type="protein sequence ID" value="KKL10052.1"/>
    <property type="molecule type" value="Genomic_DNA"/>
</dbReference>
<dbReference type="PANTHER" id="PTHR10491">
    <property type="entry name" value="DTDP-4-DEHYDRORHAMNOSE REDUCTASE"/>
    <property type="match status" value="1"/>
</dbReference>
<dbReference type="InterPro" id="IPR005913">
    <property type="entry name" value="dTDP_dehydrorham_reduct"/>
</dbReference>
<gene>
    <name evidence="2" type="ORF">LCGC14_2559710</name>
</gene>
<dbReference type="AlphaFoldDB" id="A0A0F9B8A5"/>
<evidence type="ECO:0000259" key="1">
    <source>
        <dbReference type="Pfam" id="PF04321"/>
    </source>
</evidence>
<protein>
    <recommendedName>
        <fullName evidence="1">RmlD-like substrate binding domain-containing protein</fullName>
    </recommendedName>
</protein>
<comment type="caution">
    <text evidence="2">The sequence shown here is derived from an EMBL/GenBank/DDBJ whole genome shotgun (WGS) entry which is preliminary data.</text>
</comment>
<feature type="non-terminal residue" evidence="2">
    <location>
        <position position="134"/>
    </location>
</feature>
<organism evidence="2">
    <name type="scientific">marine sediment metagenome</name>
    <dbReference type="NCBI Taxonomy" id="412755"/>
    <lineage>
        <taxon>unclassified sequences</taxon>
        <taxon>metagenomes</taxon>
        <taxon>ecological metagenomes</taxon>
    </lineage>
</organism>
<dbReference type="InterPro" id="IPR029903">
    <property type="entry name" value="RmlD-like-bd"/>
</dbReference>
<dbReference type="InterPro" id="IPR036291">
    <property type="entry name" value="NAD(P)-bd_dom_sf"/>
</dbReference>
<sequence>MSSCQSDSFIGLPPDDEPCLVIIGGSGLVGNYLIKRVKDIAKVYTTYNTTRIDLEGAKLCQLDVRDANRVNDLVKEIHPEILIHAAAKRNTRYCEKNPDEAYKVNVNGTKNIVKACKNIDAKMVFISSDQGFDG</sequence>
<feature type="domain" description="RmlD-like substrate binding" evidence="1">
    <location>
        <begin position="20"/>
        <end position="134"/>
    </location>
</feature>
<dbReference type="Pfam" id="PF04321">
    <property type="entry name" value="RmlD_sub_bind"/>
    <property type="match status" value="1"/>
</dbReference>
<reference evidence="2" key="1">
    <citation type="journal article" date="2015" name="Nature">
        <title>Complex archaea that bridge the gap between prokaryotes and eukaryotes.</title>
        <authorList>
            <person name="Spang A."/>
            <person name="Saw J.H."/>
            <person name="Jorgensen S.L."/>
            <person name="Zaremba-Niedzwiedzka K."/>
            <person name="Martijn J."/>
            <person name="Lind A.E."/>
            <person name="van Eijk R."/>
            <person name="Schleper C."/>
            <person name="Guy L."/>
            <person name="Ettema T.J."/>
        </authorList>
    </citation>
    <scope>NUCLEOTIDE SEQUENCE</scope>
</reference>
<accession>A0A0F9B8A5</accession>
<dbReference type="SUPFAM" id="SSF51735">
    <property type="entry name" value="NAD(P)-binding Rossmann-fold domains"/>
    <property type="match status" value="1"/>
</dbReference>
<dbReference type="Gene3D" id="3.40.50.720">
    <property type="entry name" value="NAD(P)-binding Rossmann-like Domain"/>
    <property type="match status" value="1"/>
</dbReference>
<evidence type="ECO:0000313" key="2">
    <source>
        <dbReference type="EMBL" id="KKL10052.1"/>
    </source>
</evidence>
<proteinExistence type="predicted"/>
<dbReference type="PANTHER" id="PTHR10491:SF4">
    <property type="entry name" value="METHIONINE ADENOSYLTRANSFERASE 2 SUBUNIT BETA"/>
    <property type="match status" value="1"/>
</dbReference>
<name>A0A0F9B8A5_9ZZZZ</name>